<organism evidence="1 2">
    <name type="scientific">Eumeta variegata</name>
    <name type="common">Bagworm moth</name>
    <name type="synonym">Eumeta japonica</name>
    <dbReference type="NCBI Taxonomy" id="151549"/>
    <lineage>
        <taxon>Eukaryota</taxon>
        <taxon>Metazoa</taxon>
        <taxon>Ecdysozoa</taxon>
        <taxon>Arthropoda</taxon>
        <taxon>Hexapoda</taxon>
        <taxon>Insecta</taxon>
        <taxon>Pterygota</taxon>
        <taxon>Neoptera</taxon>
        <taxon>Endopterygota</taxon>
        <taxon>Lepidoptera</taxon>
        <taxon>Glossata</taxon>
        <taxon>Ditrysia</taxon>
        <taxon>Tineoidea</taxon>
        <taxon>Psychidae</taxon>
        <taxon>Oiketicinae</taxon>
        <taxon>Eumeta</taxon>
    </lineage>
</organism>
<comment type="caution">
    <text evidence="1">The sequence shown here is derived from an EMBL/GenBank/DDBJ whole genome shotgun (WGS) entry which is preliminary data.</text>
</comment>
<dbReference type="EMBL" id="BGZK01000039">
    <property type="protein sequence ID" value="GBP10275.1"/>
    <property type="molecule type" value="Genomic_DNA"/>
</dbReference>
<sequence length="71" mass="7932">MTPERVWRPENYALDYDAGATLGLCASHEDWAFFEGTCSTSVDLSGARTRSARLILQLEPIRVLGRSAVFR</sequence>
<name>A0A4C1T7V5_EUMVA</name>
<evidence type="ECO:0000313" key="2">
    <source>
        <dbReference type="Proteomes" id="UP000299102"/>
    </source>
</evidence>
<dbReference type="Proteomes" id="UP000299102">
    <property type="component" value="Unassembled WGS sequence"/>
</dbReference>
<proteinExistence type="predicted"/>
<accession>A0A4C1T7V5</accession>
<gene>
    <name evidence="1" type="ORF">EVAR_77660_1</name>
</gene>
<keyword evidence="2" id="KW-1185">Reference proteome</keyword>
<dbReference type="AlphaFoldDB" id="A0A4C1T7V5"/>
<reference evidence="1 2" key="1">
    <citation type="journal article" date="2019" name="Commun. Biol.">
        <title>The bagworm genome reveals a unique fibroin gene that provides high tensile strength.</title>
        <authorList>
            <person name="Kono N."/>
            <person name="Nakamura H."/>
            <person name="Ohtoshi R."/>
            <person name="Tomita M."/>
            <person name="Numata K."/>
            <person name="Arakawa K."/>
        </authorList>
    </citation>
    <scope>NUCLEOTIDE SEQUENCE [LARGE SCALE GENOMIC DNA]</scope>
</reference>
<evidence type="ECO:0000313" key="1">
    <source>
        <dbReference type="EMBL" id="GBP10275.1"/>
    </source>
</evidence>
<protein>
    <submittedName>
        <fullName evidence="1">Uncharacterized protein</fullName>
    </submittedName>
</protein>